<dbReference type="PANTHER" id="PTHR30290">
    <property type="entry name" value="PERIPLASMIC BINDING COMPONENT OF ABC TRANSPORTER"/>
    <property type="match status" value="1"/>
</dbReference>
<dbReference type="STRING" id="442562.Rumeso_01240"/>
<dbReference type="Pfam" id="PF00496">
    <property type="entry name" value="SBP_bac_5"/>
    <property type="match status" value="1"/>
</dbReference>
<evidence type="ECO:0000313" key="7">
    <source>
        <dbReference type="EMBL" id="EYD77128.1"/>
    </source>
</evidence>
<keyword evidence="3" id="KW-0813">Transport</keyword>
<keyword evidence="4" id="KW-0732">Signal</keyword>
<dbReference type="EMBL" id="AOSK01000035">
    <property type="protein sequence ID" value="EYD77128.1"/>
    <property type="molecule type" value="Genomic_DNA"/>
</dbReference>
<dbReference type="HOGENOM" id="CLU_017028_8_6_5"/>
<reference evidence="7 8" key="1">
    <citation type="submission" date="2013-02" db="EMBL/GenBank/DDBJ databases">
        <authorList>
            <person name="Fiebig A."/>
            <person name="Goeker M."/>
            <person name="Klenk H.-P.P."/>
        </authorList>
    </citation>
    <scope>NUCLEOTIDE SEQUENCE [LARGE SCALE GENOMIC DNA]</scope>
    <source>
        <strain evidence="7 8">DSM 19309</strain>
    </source>
</reference>
<proteinExistence type="inferred from homology"/>
<dbReference type="GO" id="GO:0015833">
    <property type="term" value="P:peptide transport"/>
    <property type="evidence" value="ECO:0007669"/>
    <property type="project" value="TreeGrafter"/>
</dbReference>
<evidence type="ECO:0000313" key="8">
    <source>
        <dbReference type="Proteomes" id="UP000019666"/>
    </source>
</evidence>
<comment type="subcellular location">
    <subcellularLocation>
        <location evidence="1">Periplasm</location>
    </subcellularLocation>
</comment>
<organism evidence="7 8">
    <name type="scientific">Rubellimicrobium mesophilum DSM 19309</name>
    <dbReference type="NCBI Taxonomy" id="442562"/>
    <lineage>
        <taxon>Bacteria</taxon>
        <taxon>Pseudomonadati</taxon>
        <taxon>Pseudomonadota</taxon>
        <taxon>Alphaproteobacteria</taxon>
        <taxon>Rhodobacterales</taxon>
        <taxon>Roseobacteraceae</taxon>
        <taxon>Rubellimicrobium</taxon>
    </lineage>
</organism>
<dbReference type="InterPro" id="IPR039424">
    <property type="entry name" value="SBP_5"/>
</dbReference>
<evidence type="ECO:0000256" key="4">
    <source>
        <dbReference type="ARBA" id="ARBA00022729"/>
    </source>
</evidence>
<evidence type="ECO:0000256" key="2">
    <source>
        <dbReference type="ARBA" id="ARBA00005695"/>
    </source>
</evidence>
<dbReference type="PANTHER" id="PTHR30290:SF65">
    <property type="entry name" value="MONOACYL PHOSPHATIDYLINOSITOL TETRAMANNOSIDE-BINDING PROTEIN LPQW-RELATED"/>
    <property type="match status" value="1"/>
</dbReference>
<dbReference type="Gene3D" id="3.10.105.10">
    <property type="entry name" value="Dipeptide-binding Protein, Domain 3"/>
    <property type="match status" value="1"/>
</dbReference>
<dbReference type="SUPFAM" id="SSF53850">
    <property type="entry name" value="Periplasmic binding protein-like II"/>
    <property type="match status" value="1"/>
</dbReference>
<protein>
    <submittedName>
        <fullName evidence="7">Peptide/opine/nickel uptake family ABC transporter, periplasmic substrate-binding protein</fullName>
    </submittedName>
</protein>
<dbReference type="FunFam" id="3.10.105.10:FF:000006">
    <property type="entry name" value="Peptide ABC transporter substrate-binding protein"/>
    <property type="match status" value="1"/>
</dbReference>
<accession>A0A017HSL5</accession>
<evidence type="ECO:0000256" key="5">
    <source>
        <dbReference type="SAM" id="MobiDB-lite"/>
    </source>
</evidence>
<dbReference type="PATRIC" id="fig|442562.3.peg.1229"/>
<comment type="similarity">
    <text evidence="2">Belongs to the bacterial solute-binding protein 5 family.</text>
</comment>
<dbReference type="GO" id="GO:1904680">
    <property type="term" value="F:peptide transmembrane transporter activity"/>
    <property type="evidence" value="ECO:0007669"/>
    <property type="project" value="TreeGrafter"/>
</dbReference>
<dbReference type="InterPro" id="IPR000914">
    <property type="entry name" value="SBP_5_dom"/>
</dbReference>
<comment type="caution">
    <text evidence="7">The sequence shown here is derived from an EMBL/GenBank/DDBJ whole genome shotgun (WGS) entry which is preliminary data.</text>
</comment>
<dbReference type="AlphaFoldDB" id="A0A017HSL5"/>
<keyword evidence="8" id="KW-1185">Reference proteome</keyword>
<dbReference type="Proteomes" id="UP000019666">
    <property type="component" value="Unassembled WGS sequence"/>
</dbReference>
<evidence type="ECO:0000259" key="6">
    <source>
        <dbReference type="Pfam" id="PF00496"/>
    </source>
</evidence>
<feature type="region of interest" description="Disordered" evidence="5">
    <location>
        <begin position="45"/>
        <end position="67"/>
    </location>
</feature>
<evidence type="ECO:0000256" key="1">
    <source>
        <dbReference type="ARBA" id="ARBA00004418"/>
    </source>
</evidence>
<name>A0A017HSL5_9RHOB</name>
<gene>
    <name evidence="7" type="ORF">Rumeso_01240</name>
</gene>
<feature type="domain" description="Solute-binding protein family 5" evidence="6">
    <location>
        <begin position="2"/>
        <end position="225"/>
    </location>
</feature>
<evidence type="ECO:0000256" key="3">
    <source>
        <dbReference type="ARBA" id="ARBA00022448"/>
    </source>
</evidence>
<sequence length="323" mass="35433">MFETGETDYAWNLQVAPDVLAPMQDAGNGQLLVAFGSNVERIEANLTDPSPDLPEGERSTVAHPHPFLSDPRVREALSIAIDRQTLVDVGYGDAGTVTCNLVPAPAAYASDNTACLQYDPERAKSLLDEAGWTDTDGDGIRDKDGQPLSILFQTSTNPVRQDFQALIKQFWDEIGVTTELRNIDAAVYFGGDAGSPDTIEKFYADVEMYANEFPGTDPQAYLAQYTCDKIPSPETQWQGQNINRYCDPAYEELLAKLTQTGDPTERGTIAKQLNDMLTKDSNVIIPLLLRGRVSGSSNSLQGVVMNAWDSELWNIADWTRADG</sequence>